<evidence type="ECO:0000313" key="1">
    <source>
        <dbReference type="EMBL" id="CAI9179985.1"/>
    </source>
</evidence>
<organism evidence="1 2">
    <name type="scientific">Rangifer tarandus platyrhynchus</name>
    <name type="common">Svalbard reindeer</name>
    <dbReference type="NCBI Taxonomy" id="3082113"/>
    <lineage>
        <taxon>Eukaryota</taxon>
        <taxon>Metazoa</taxon>
        <taxon>Chordata</taxon>
        <taxon>Craniata</taxon>
        <taxon>Vertebrata</taxon>
        <taxon>Euteleostomi</taxon>
        <taxon>Mammalia</taxon>
        <taxon>Eutheria</taxon>
        <taxon>Laurasiatheria</taxon>
        <taxon>Artiodactyla</taxon>
        <taxon>Ruminantia</taxon>
        <taxon>Pecora</taxon>
        <taxon>Cervidae</taxon>
        <taxon>Odocoileinae</taxon>
        <taxon>Rangifer</taxon>
    </lineage>
</organism>
<keyword evidence="2" id="KW-1185">Reference proteome</keyword>
<protein>
    <submittedName>
        <fullName evidence="1">Uncharacterized protein</fullName>
    </submittedName>
</protein>
<sequence>MASSAAPLIFRLAGDPKTPGPALGHLQGEVRPAAHGEGAATANTCRPGPARDALAHGRPGSPASRCALGAELDEACGGSSSREGGAEALVWVRLCAGPGSAPETCRAAPSSRGCRCRSHAD</sequence>
<dbReference type="Proteomes" id="UP001176941">
    <property type="component" value="Chromosome 9"/>
</dbReference>
<accession>A0ABN9A162</accession>
<dbReference type="EMBL" id="OX459945">
    <property type="protein sequence ID" value="CAI9179985.1"/>
    <property type="molecule type" value="Genomic_DNA"/>
</dbReference>
<gene>
    <name evidence="1" type="ORF">MRATA1EN1_LOCUS28947</name>
</gene>
<reference evidence="1" key="1">
    <citation type="submission" date="2023-04" db="EMBL/GenBank/DDBJ databases">
        <authorList>
            <consortium name="ELIXIR-Norway"/>
        </authorList>
    </citation>
    <scope>NUCLEOTIDE SEQUENCE [LARGE SCALE GENOMIC DNA]</scope>
</reference>
<proteinExistence type="predicted"/>
<evidence type="ECO:0000313" key="2">
    <source>
        <dbReference type="Proteomes" id="UP001176941"/>
    </source>
</evidence>
<name>A0ABN9A162_RANTA</name>